<protein>
    <submittedName>
        <fullName evidence="2">Uncharacterized protein</fullName>
    </submittedName>
</protein>
<evidence type="ECO:0000313" key="2">
    <source>
        <dbReference type="EMBL" id="KAF6014970.1"/>
    </source>
</evidence>
<reference evidence="2 3" key="1">
    <citation type="journal article" date="2020" name="Appl. Microbiol. Biotechnol.">
        <title>Targeted gene deletion in Brettanomyces bruxellensis with an expression-free CRISPR-Cas9 system.</title>
        <authorList>
            <person name="Varela C."/>
            <person name="Bartel C."/>
            <person name="Onetto C."/>
            <person name="Borneman A."/>
        </authorList>
    </citation>
    <scope>NUCLEOTIDE SEQUENCE [LARGE SCALE GENOMIC DNA]</scope>
    <source>
        <strain evidence="2 3">AWRI1613</strain>
    </source>
</reference>
<accession>A0A8H6BNL8</accession>
<gene>
    <name evidence="2" type="ORF">HII12_001023</name>
</gene>
<evidence type="ECO:0000256" key="1">
    <source>
        <dbReference type="SAM" id="MobiDB-lite"/>
    </source>
</evidence>
<dbReference type="Proteomes" id="UP000568158">
    <property type="component" value="Unassembled WGS sequence"/>
</dbReference>
<evidence type="ECO:0000313" key="3">
    <source>
        <dbReference type="Proteomes" id="UP000568158"/>
    </source>
</evidence>
<proteinExistence type="predicted"/>
<feature type="compositionally biased region" description="Basic and acidic residues" evidence="1">
    <location>
        <begin position="1"/>
        <end position="14"/>
    </location>
</feature>
<dbReference type="AlphaFoldDB" id="A0A8H6BNL8"/>
<organism evidence="2 3">
    <name type="scientific">Dekkera bruxellensis</name>
    <name type="common">Brettanomyces custersii</name>
    <dbReference type="NCBI Taxonomy" id="5007"/>
    <lineage>
        <taxon>Eukaryota</taxon>
        <taxon>Fungi</taxon>
        <taxon>Dikarya</taxon>
        <taxon>Ascomycota</taxon>
        <taxon>Saccharomycotina</taxon>
        <taxon>Pichiomycetes</taxon>
        <taxon>Pichiales</taxon>
        <taxon>Pichiaceae</taxon>
        <taxon>Brettanomyces</taxon>
    </lineage>
</organism>
<dbReference type="EMBL" id="JABCYN010000011">
    <property type="protein sequence ID" value="KAF6014970.1"/>
    <property type="molecule type" value="Genomic_DNA"/>
</dbReference>
<name>A0A8H6BNL8_DEKBR</name>
<feature type="compositionally biased region" description="Polar residues" evidence="1">
    <location>
        <begin position="20"/>
        <end position="34"/>
    </location>
</feature>
<comment type="caution">
    <text evidence="2">The sequence shown here is derived from an EMBL/GenBank/DDBJ whole genome shotgun (WGS) entry which is preliminary data.</text>
</comment>
<sequence>MDAARLDGQTETHDAVGSSAEITKQTDASQVEENQTLKRSNEEPVQSEPVTKKVKATPEPVPQLKKEEEKKSEIVIKKPIEEIIDGSDLRKFLNKNITPFLIKALDELSVYWQKGEYDDLDSKAILLKFSEIIKEYADKIQ</sequence>
<feature type="region of interest" description="Disordered" evidence="1">
    <location>
        <begin position="1"/>
        <end position="70"/>
    </location>
</feature>